<reference evidence="1" key="1">
    <citation type="submission" date="2023-04" db="EMBL/GenBank/DDBJ databases">
        <title>Draft Genome sequencing of Naganishia species isolated from polar environments using Oxford Nanopore Technology.</title>
        <authorList>
            <person name="Leo P."/>
            <person name="Venkateswaran K."/>
        </authorList>
    </citation>
    <scope>NUCLEOTIDE SEQUENCE</scope>
    <source>
        <strain evidence="1">MNA-CCFEE 5261</strain>
    </source>
</reference>
<organism evidence="1 2">
    <name type="scientific">Naganishia cerealis</name>
    <dbReference type="NCBI Taxonomy" id="610337"/>
    <lineage>
        <taxon>Eukaryota</taxon>
        <taxon>Fungi</taxon>
        <taxon>Dikarya</taxon>
        <taxon>Basidiomycota</taxon>
        <taxon>Agaricomycotina</taxon>
        <taxon>Tremellomycetes</taxon>
        <taxon>Filobasidiales</taxon>
        <taxon>Filobasidiaceae</taxon>
        <taxon>Naganishia</taxon>
    </lineage>
</organism>
<comment type="caution">
    <text evidence="1">The sequence shown here is derived from an EMBL/GenBank/DDBJ whole genome shotgun (WGS) entry which is preliminary data.</text>
</comment>
<evidence type="ECO:0000313" key="2">
    <source>
        <dbReference type="Proteomes" id="UP001241377"/>
    </source>
</evidence>
<accession>A0ACC2WKF0</accession>
<sequence>MAAVYFIFFAEIAAYRIGHRKMAKLGLTYHTHMDGEAEHGHDHQHPDVTPHDHGIVEGPSPVPSSSSSKEKFPSYTEAESAASSINPQYSTSTAEGISQLIAVAILEFGVMLHSIIIGLTLGVTDEFIVLFVVLVFHQMFEGLGLGSRLSQLELPKHLHWAPWAAGVLYSLMTPIGVAAGYGARQSYNDNSATKNAVSGILDAFSAGILLYTGLVELLGHEILLNPRTMKASSGKLTYIFLCMLLGSGLMALLARWA</sequence>
<protein>
    <submittedName>
        <fullName evidence="1">Uncharacterized protein</fullName>
    </submittedName>
</protein>
<name>A0ACC2WKF0_9TREE</name>
<dbReference type="Proteomes" id="UP001241377">
    <property type="component" value="Unassembled WGS sequence"/>
</dbReference>
<proteinExistence type="predicted"/>
<gene>
    <name evidence="1" type="ORF">QFC19_001053</name>
</gene>
<keyword evidence="2" id="KW-1185">Reference proteome</keyword>
<evidence type="ECO:0000313" key="1">
    <source>
        <dbReference type="EMBL" id="KAJ9111694.1"/>
    </source>
</evidence>
<dbReference type="EMBL" id="JASBWR010000007">
    <property type="protein sequence ID" value="KAJ9111694.1"/>
    <property type="molecule type" value="Genomic_DNA"/>
</dbReference>